<sequence>MSIYLFYLLTLFLILNYHKSNDKL</sequence>
<comment type="caution">
    <text evidence="1">The sequence shown here is derived from an EMBL/GenBank/DDBJ whole genome shotgun (WGS) entry which is preliminary data.</text>
</comment>
<evidence type="ECO:0000313" key="1">
    <source>
        <dbReference type="EMBL" id="MBL6447808.1"/>
    </source>
</evidence>
<dbReference type="AlphaFoldDB" id="A0A937FZG5"/>
<protein>
    <submittedName>
        <fullName evidence="1">Uncharacterized protein</fullName>
    </submittedName>
</protein>
<organism evidence="1 2">
    <name type="scientific">Fulvivirga marina</name>
    <dbReference type="NCBI Taxonomy" id="2494733"/>
    <lineage>
        <taxon>Bacteria</taxon>
        <taxon>Pseudomonadati</taxon>
        <taxon>Bacteroidota</taxon>
        <taxon>Cytophagia</taxon>
        <taxon>Cytophagales</taxon>
        <taxon>Fulvivirgaceae</taxon>
        <taxon>Fulvivirga</taxon>
    </lineage>
</organism>
<reference evidence="1" key="1">
    <citation type="submission" date="2021-01" db="EMBL/GenBank/DDBJ databases">
        <title>Fulvivirga kasyanovii gen. nov., sp nov., a novel member of the phylum Bacteroidetes isolated from seawater in a mussel farm.</title>
        <authorList>
            <person name="Zhao L.-H."/>
            <person name="Wang Z.-J."/>
        </authorList>
    </citation>
    <scope>NUCLEOTIDE SEQUENCE</scope>
    <source>
        <strain evidence="1">29W222</strain>
    </source>
</reference>
<keyword evidence="2" id="KW-1185">Reference proteome</keyword>
<gene>
    <name evidence="1" type="ORF">JMN32_15925</name>
</gene>
<evidence type="ECO:0000313" key="2">
    <source>
        <dbReference type="Proteomes" id="UP000614216"/>
    </source>
</evidence>
<accession>A0A937FZG5</accession>
<proteinExistence type="predicted"/>
<dbReference type="EMBL" id="JAEUGD010000053">
    <property type="protein sequence ID" value="MBL6447808.1"/>
    <property type="molecule type" value="Genomic_DNA"/>
</dbReference>
<name>A0A937FZG5_9BACT</name>
<dbReference type="Proteomes" id="UP000614216">
    <property type="component" value="Unassembled WGS sequence"/>
</dbReference>